<dbReference type="AlphaFoldDB" id="A0A918PE09"/>
<accession>A0A918PE09</accession>
<dbReference type="InterPro" id="IPR049979">
    <property type="entry name" value="Cys_resp_CS_actino"/>
</dbReference>
<comment type="caution">
    <text evidence="2">The sequence shown here is derived from an EMBL/GenBank/DDBJ whole genome shotgun (WGS) entry which is preliminary data.</text>
</comment>
<dbReference type="RefSeq" id="WP_373299487.1">
    <property type="nucleotide sequence ID" value="NZ_BMVW01000002.1"/>
</dbReference>
<reference evidence="2" key="2">
    <citation type="submission" date="2020-09" db="EMBL/GenBank/DDBJ databases">
        <authorList>
            <person name="Sun Q."/>
            <person name="Ohkuma M."/>
        </authorList>
    </citation>
    <scope>NUCLEOTIDE SEQUENCE</scope>
    <source>
        <strain evidence="2">JCM 4815</strain>
    </source>
</reference>
<dbReference type="NCBIfam" id="NF042934">
    <property type="entry name" value="cis_reg_atten"/>
    <property type="match status" value="1"/>
</dbReference>
<dbReference type="InterPro" id="IPR013653">
    <property type="entry name" value="GCN5-like_dom"/>
</dbReference>
<sequence length="164" mass="17635">MPSASADPSPHPLDDAVWAALAGPHALPHSPEGAGGAPTAERVGRAARGLAARLVRAVATGIRHGGATPPHAWAAGTRAIRPYGSIGFTLRRRTRILQVRDARNTPRSRGVVTHDGMCTTARRTGVRHMRHLPHPRVLNPRRVVRLHSRPHIDLQRVAGALCRP</sequence>
<keyword evidence="3" id="KW-1185">Reference proteome</keyword>
<evidence type="ECO:0000259" key="1">
    <source>
        <dbReference type="Pfam" id="PF08445"/>
    </source>
</evidence>
<evidence type="ECO:0000313" key="3">
    <source>
        <dbReference type="Proteomes" id="UP000622166"/>
    </source>
</evidence>
<organism evidence="2 3">
    <name type="scientific">Streptomyces poonensis</name>
    <dbReference type="NCBI Taxonomy" id="68255"/>
    <lineage>
        <taxon>Bacteria</taxon>
        <taxon>Bacillati</taxon>
        <taxon>Actinomycetota</taxon>
        <taxon>Actinomycetes</taxon>
        <taxon>Kitasatosporales</taxon>
        <taxon>Streptomycetaceae</taxon>
        <taxon>Streptomyces</taxon>
    </lineage>
</organism>
<feature type="domain" description="GCN5-related N-acetyltransferase Rv2170-like" evidence="1">
    <location>
        <begin position="48"/>
        <end position="94"/>
    </location>
</feature>
<evidence type="ECO:0000313" key="2">
    <source>
        <dbReference type="EMBL" id="GGZ01171.1"/>
    </source>
</evidence>
<proteinExistence type="predicted"/>
<dbReference type="Pfam" id="PF08445">
    <property type="entry name" value="FR47"/>
    <property type="match status" value="1"/>
</dbReference>
<dbReference type="GO" id="GO:0016747">
    <property type="term" value="F:acyltransferase activity, transferring groups other than amino-acyl groups"/>
    <property type="evidence" value="ECO:0007669"/>
    <property type="project" value="InterPro"/>
</dbReference>
<dbReference type="EMBL" id="BMVW01000002">
    <property type="protein sequence ID" value="GGZ01171.1"/>
    <property type="molecule type" value="Genomic_DNA"/>
</dbReference>
<dbReference type="Proteomes" id="UP000622166">
    <property type="component" value="Unassembled WGS sequence"/>
</dbReference>
<name>A0A918PE09_9ACTN</name>
<reference evidence="2" key="1">
    <citation type="journal article" date="2014" name="Int. J. Syst. Evol. Microbiol.">
        <title>Complete genome sequence of Corynebacterium casei LMG S-19264T (=DSM 44701T), isolated from a smear-ripened cheese.</title>
        <authorList>
            <consortium name="US DOE Joint Genome Institute (JGI-PGF)"/>
            <person name="Walter F."/>
            <person name="Albersmeier A."/>
            <person name="Kalinowski J."/>
            <person name="Ruckert C."/>
        </authorList>
    </citation>
    <scope>NUCLEOTIDE SEQUENCE</scope>
    <source>
        <strain evidence="2">JCM 4815</strain>
    </source>
</reference>
<protein>
    <recommendedName>
        <fullName evidence="1">GCN5-related N-acetyltransferase Rv2170-like domain-containing protein</fullName>
    </recommendedName>
</protein>
<gene>
    <name evidence="2" type="ORF">GCM10010365_20180</name>
</gene>